<evidence type="ECO:0000256" key="4">
    <source>
        <dbReference type="ARBA" id="ARBA00023056"/>
    </source>
</evidence>
<dbReference type="InterPro" id="IPR056818">
    <property type="entry name" value="GlmU/GlgC-like_hexapep"/>
</dbReference>
<comment type="catalytic activity">
    <reaction evidence="5">
        <text>alpha-D-glucose 1-phosphate + ATP + H(+) = ADP-alpha-D-glucose + diphosphate</text>
        <dbReference type="Rhea" id="RHEA:12120"/>
        <dbReference type="ChEBI" id="CHEBI:15378"/>
        <dbReference type="ChEBI" id="CHEBI:30616"/>
        <dbReference type="ChEBI" id="CHEBI:33019"/>
        <dbReference type="ChEBI" id="CHEBI:57498"/>
        <dbReference type="ChEBI" id="CHEBI:58601"/>
        <dbReference type="EC" id="2.7.7.27"/>
    </reaction>
</comment>
<dbReference type="InterPro" id="IPR023049">
    <property type="entry name" value="GlgC_bac"/>
</dbReference>
<comment type="function">
    <text evidence="5">Involved in the biosynthesis of ADP-glucose, a building block required for the elongation reactions to produce glycogen. Catalyzes the reaction between ATP and alpha-D-glucose 1-phosphate (G1P) to produce pyrophosphate and ADP-Glc.</text>
</comment>
<protein>
    <recommendedName>
        <fullName evidence="5">Glucose-1-phosphate adenylyltransferase</fullName>
        <ecNumber evidence="5">2.7.7.27</ecNumber>
    </recommendedName>
    <alternativeName>
        <fullName evidence="5">ADP-glucose pyrophosphorylase</fullName>
        <shortName evidence="5">ADPGlc PPase</shortName>
    </alternativeName>
    <alternativeName>
        <fullName evidence="5">ADP-glucose synthase</fullName>
    </alternativeName>
</protein>
<dbReference type="PANTHER" id="PTHR43523:SF2">
    <property type="entry name" value="GLUCOSE-1-PHOSPHATE ADENYLYLTRANSFERASE"/>
    <property type="match status" value="1"/>
</dbReference>
<comment type="caution">
    <text evidence="5">Lacks conserved residue(s) required for the propagation of feature annotation.</text>
</comment>
<feature type="binding site" evidence="5">
    <location>
        <begin position="180"/>
        <end position="181"/>
    </location>
    <ligand>
        <name>alpha-D-glucose 1-phosphate</name>
        <dbReference type="ChEBI" id="CHEBI:58601"/>
    </ligand>
</feature>
<name>A0ABW0W9N6_9BACL</name>
<comment type="similarity">
    <text evidence="1 5">Belongs to the bacterial/plant glucose-1-phosphate adenylyltransferase family.</text>
</comment>
<dbReference type="InterPro" id="IPR029044">
    <property type="entry name" value="Nucleotide-diphossugar_trans"/>
</dbReference>
<comment type="subunit">
    <text evidence="5">Homotetramer.</text>
</comment>
<dbReference type="Proteomes" id="UP001596047">
    <property type="component" value="Unassembled WGS sequence"/>
</dbReference>
<dbReference type="Gene3D" id="2.160.10.10">
    <property type="entry name" value="Hexapeptide repeat proteins"/>
    <property type="match status" value="1"/>
</dbReference>
<keyword evidence="2 5" id="KW-0808">Transferase</keyword>
<dbReference type="InterPro" id="IPR011831">
    <property type="entry name" value="ADP-Glc_PPase"/>
</dbReference>
<evidence type="ECO:0000313" key="9">
    <source>
        <dbReference type="Proteomes" id="UP001596047"/>
    </source>
</evidence>
<keyword evidence="5" id="KW-0119">Carbohydrate metabolism</keyword>
<keyword evidence="5" id="KW-0321">Glycogen metabolism</keyword>
<keyword evidence="3 5" id="KW-0548">Nucleotidyltransferase</keyword>
<feature type="site" description="Could play a key role in the communication between the regulatory and the substrate sites" evidence="5">
    <location>
        <position position="60"/>
    </location>
</feature>
<keyword evidence="4 5" id="KW-0320">Glycogen biosynthesis</keyword>
<dbReference type="SUPFAM" id="SSF51161">
    <property type="entry name" value="Trimeric LpxA-like enzymes"/>
    <property type="match status" value="1"/>
</dbReference>
<dbReference type="GO" id="GO:0008878">
    <property type="term" value="F:glucose-1-phosphate adenylyltransferase activity"/>
    <property type="evidence" value="ECO:0007669"/>
    <property type="project" value="UniProtKB-EC"/>
</dbReference>
<keyword evidence="5" id="KW-0067">ATP-binding</keyword>
<dbReference type="Pfam" id="PF24894">
    <property type="entry name" value="Hexapep_GlmU"/>
    <property type="match status" value="1"/>
</dbReference>
<evidence type="ECO:0000256" key="3">
    <source>
        <dbReference type="ARBA" id="ARBA00022695"/>
    </source>
</evidence>
<feature type="binding site" evidence="5">
    <location>
        <position position="191"/>
    </location>
    <ligand>
        <name>alpha-D-glucose 1-phosphate</name>
        <dbReference type="ChEBI" id="CHEBI:58601"/>
    </ligand>
</feature>
<feature type="binding site" evidence="5">
    <location>
        <position position="165"/>
    </location>
    <ligand>
        <name>alpha-D-glucose 1-phosphate</name>
        <dbReference type="ChEBI" id="CHEBI:58601"/>
    </ligand>
</feature>
<accession>A0ABW0W9N6</accession>
<dbReference type="PANTHER" id="PTHR43523">
    <property type="entry name" value="GLUCOSE-1-PHOSPHATE ADENYLYLTRANSFERASE-RELATED"/>
    <property type="match status" value="1"/>
</dbReference>
<dbReference type="CDD" id="cd04651">
    <property type="entry name" value="LbH_G1P_AT_C"/>
    <property type="match status" value="1"/>
</dbReference>
<gene>
    <name evidence="5" type="primary">glgC</name>
    <name evidence="8" type="ORF">ACFPYJ_29730</name>
</gene>
<organism evidence="8 9">
    <name type="scientific">Paenibacillus solisilvae</name>
    <dbReference type="NCBI Taxonomy" id="2486751"/>
    <lineage>
        <taxon>Bacteria</taxon>
        <taxon>Bacillati</taxon>
        <taxon>Bacillota</taxon>
        <taxon>Bacilli</taxon>
        <taxon>Bacillales</taxon>
        <taxon>Paenibacillaceae</taxon>
        <taxon>Paenibacillus</taxon>
    </lineage>
</organism>
<evidence type="ECO:0000313" key="8">
    <source>
        <dbReference type="EMBL" id="MFC5653221.1"/>
    </source>
</evidence>
<comment type="pathway">
    <text evidence="5">Glycan biosynthesis; glycogen biosynthesis.</text>
</comment>
<reference evidence="9" key="1">
    <citation type="journal article" date="2019" name="Int. J. Syst. Evol. Microbiol.">
        <title>The Global Catalogue of Microorganisms (GCM) 10K type strain sequencing project: providing services to taxonomists for standard genome sequencing and annotation.</title>
        <authorList>
            <consortium name="The Broad Institute Genomics Platform"/>
            <consortium name="The Broad Institute Genome Sequencing Center for Infectious Disease"/>
            <person name="Wu L."/>
            <person name="Ma J."/>
        </authorList>
    </citation>
    <scope>NUCLEOTIDE SEQUENCE [LARGE SCALE GENOMIC DNA]</scope>
    <source>
        <strain evidence="9">CGMCC 1.3240</strain>
    </source>
</reference>
<evidence type="ECO:0000256" key="5">
    <source>
        <dbReference type="HAMAP-Rule" id="MF_00624"/>
    </source>
</evidence>
<feature type="domain" description="Glucose-1-phosphate adenylyltransferase/Bifunctional protein GlmU-like C-terminal hexapeptide" evidence="7">
    <location>
        <begin position="296"/>
        <end position="366"/>
    </location>
</feature>
<dbReference type="Pfam" id="PF00483">
    <property type="entry name" value="NTP_transferase"/>
    <property type="match status" value="1"/>
</dbReference>
<evidence type="ECO:0000259" key="7">
    <source>
        <dbReference type="Pfam" id="PF24894"/>
    </source>
</evidence>
<feature type="domain" description="Nucleotidyl transferase" evidence="6">
    <location>
        <begin position="8"/>
        <end position="260"/>
    </location>
</feature>
<dbReference type="EMBL" id="JBHSOW010000118">
    <property type="protein sequence ID" value="MFC5653221.1"/>
    <property type="molecule type" value="Genomic_DNA"/>
</dbReference>
<dbReference type="Gene3D" id="3.90.550.10">
    <property type="entry name" value="Spore Coat Polysaccharide Biosynthesis Protein SpsA, Chain A"/>
    <property type="match status" value="1"/>
</dbReference>
<dbReference type="HAMAP" id="MF_00624">
    <property type="entry name" value="GlgC"/>
    <property type="match status" value="1"/>
</dbReference>
<evidence type="ECO:0000259" key="6">
    <source>
        <dbReference type="Pfam" id="PF00483"/>
    </source>
</evidence>
<dbReference type="EC" id="2.7.7.27" evidence="5"/>
<dbReference type="NCBIfam" id="NF003670">
    <property type="entry name" value="PRK05293.1"/>
    <property type="match status" value="1"/>
</dbReference>
<dbReference type="SUPFAM" id="SSF53448">
    <property type="entry name" value="Nucleotide-diphospho-sugar transferases"/>
    <property type="match status" value="1"/>
</dbReference>
<sequence length="415" mass="45126">MKTNDCLAMLLAGGEGRRLAPLTASIAKPAVHFGGRCRIIDYTLSNCVHSGIHSIGVLTQYQAESLHDHIGDGAAWQSIDGGHSVNISLLPASRCKGEGYLGTADAIYQNIDYIDSQSPEHILILSGDHIYQMDYSEMLRHHAASGASATIAVKRVPWKEANRFGIMNTGEGDRIIAFDEKPKRPKSNLASMGIYLFCWADLRAALIEDHNNEASSHDFGADLIPGMLGSEKNLYAYPFDGYWRDVGTIESLWEAHMDLIEGEVATASEEQDPKEAWPILTRERTVKTPSYKCPMASIQSSYIHSGSVIEGDIDHSIVFGDVSICKGADIRESIIMPGARIGNNVSLYRVIIGEGAVIGEGAAIGNLNDEITVIGAGEQVAARPQFNVTPDRLPQSVLADWEIDIASSMQEKVRS</sequence>
<feature type="binding site" evidence="5">
    <location>
        <position position="100"/>
    </location>
    <ligand>
        <name>alpha-D-glucose 1-phosphate</name>
        <dbReference type="ChEBI" id="CHEBI:58601"/>
    </ligand>
</feature>
<dbReference type="InterPro" id="IPR011004">
    <property type="entry name" value="Trimer_LpxA-like_sf"/>
</dbReference>
<proteinExistence type="inferred from homology"/>
<evidence type="ECO:0000256" key="2">
    <source>
        <dbReference type="ARBA" id="ARBA00022679"/>
    </source>
</evidence>
<evidence type="ECO:0000256" key="1">
    <source>
        <dbReference type="ARBA" id="ARBA00010443"/>
    </source>
</evidence>
<dbReference type="CDD" id="cd02508">
    <property type="entry name" value="ADP_Glucose_PP"/>
    <property type="match status" value="1"/>
</dbReference>
<comment type="caution">
    <text evidence="8">The sequence shown here is derived from an EMBL/GenBank/DDBJ whole genome shotgun (WGS) entry which is preliminary data.</text>
</comment>
<dbReference type="RefSeq" id="WP_379191876.1">
    <property type="nucleotide sequence ID" value="NZ_JBHSOW010000118.1"/>
</dbReference>
<keyword evidence="9" id="KW-1185">Reference proteome</keyword>
<keyword evidence="5" id="KW-0547">Nucleotide-binding</keyword>
<dbReference type="InterPro" id="IPR005835">
    <property type="entry name" value="NTP_transferase_dom"/>
</dbReference>